<name>A0ABS5FKM0_9BRAD</name>
<organism evidence="3 4">
    <name type="scientific">Bradyrhizobium jicamae</name>
    <dbReference type="NCBI Taxonomy" id="280332"/>
    <lineage>
        <taxon>Bacteria</taxon>
        <taxon>Pseudomonadati</taxon>
        <taxon>Pseudomonadota</taxon>
        <taxon>Alphaproteobacteria</taxon>
        <taxon>Hyphomicrobiales</taxon>
        <taxon>Nitrobacteraceae</taxon>
        <taxon>Bradyrhizobium</taxon>
    </lineage>
</organism>
<dbReference type="Proteomes" id="UP001315278">
    <property type="component" value="Unassembled WGS sequence"/>
</dbReference>
<accession>A0ABS5FKM0</accession>
<keyword evidence="2" id="KW-0456">Lyase</keyword>
<dbReference type="CDD" id="cd06558">
    <property type="entry name" value="crotonase-like"/>
    <property type="match status" value="1"/>
</dbReference>
<evidence type="ECO:0000256" key="1">
    <source>
        <dbReference type="ARBA" id="ARBA00023098"/>
    </source>
</evidence>
<dbReference type="RefSeq" id="WP_212493197.1">
    <property type="nucleotide sequence ID" value="NZ_JAFCJH010000016.1"/>
</dbReference>
<sequence>MDNDDSLLVERDLDIVTMTMNRPPANALNNGLVRRLLDAIRALSAQASPPGVVLTGGGERFFSAGGDIKEVAGLEISRPRMRDFHGLLCEMDRYPGPLVCAVRGYAVGGALEFLLHADYVVADRACMVGFPEINHGLLPAAKGMRQAVRKLGLREAQALLYWGELCDARKALEIGAINEIAAGADVMSRAVEVCRHLRGKDQKLFVAIKRSLNLTGQMDDASLEAVTIEDLGAYLTESSSADARARFLSKNSRKT</sequence>
<dbReference type="PANTHER" id="PTHR11941:SF169">
    <property type="entry name" value="(7AS)-7A-METHYL-1,5-DIOXO-2,3,5,6,7,7A-HEXAHYDRO-1H-INDENE-CARBOXYL-COA HYDROLASE"/>
    <property type="match status" value="1"/>
</dbReference>
<dbReference type="InterPro" id="IPR029045">
    <property type="entry name" value="ClpP/crotonase-like_dom_sf"/>
</dbReference>
<evidence type="ECO:0000313" key="3">
    <source>
        <dbReference type="EMBL" id="MBR0797229.1"/>
    </source>
</evidence>
<dbReference type="SUPFAM" id="SSF52096">
    <property type="entry name" value="ClpP/crotonase"/>
    <property type="match status" value="1"/>
</dbReference>
<dbReference type="Pfam" id="PF00378">
    <property type="entry name" value="ECH_1"/>
    <property type="match status" value="1"/>
</dbReference>
<gene>
    <name evidence="3" type="ORF">JQ615_17700</name>
</gene>
<keyword evidence="1" id="KW-0443">Lipid metabolism</keyword>
<dbReference type="PANTHER" id="PTHR11941">
    <property type="entry name" value="ENOYL-COA HYDRATASE-RELATED"/>
    <property type="match status" value="1"/>
</dbReference>
<evidence type="ECO:0000256" key="2">
    <source>
        <dbReference type="ARBA" id="ARBA00023239"/>
    </source>
</evidence>
<dbReference type="Gene3D" id="3.90.226.10">
    <property type="entry name" value="2-enoyl-CoA Hydratase, Chain A, domain 1"/>
    <property type="match status" value="1"/>
</dbReference>
<keyword evidence="4" id="KW-1185">Reference proteome</keyword>
<evidence type="ECO:0000313" key="4">
    <source>
        <dbReference type="Proteomes" id="UP001315278"/>
    </source>
</evidence>
<dbReference type="EMBL" id="JAFCJH010000016">
    <property type="protein sequence ID" value="MBR0797229.1"/>
    <property type="molecule type" value="Genomic_DNA"/>
</dbReference>
<protein>
    <submittedName>
        <fullName evidence="3">Enoyl-CoA hydratase/isomerase family protein</fullName>
    </submittedName>
</protein>
<comment type="caution">
    <text evidence="3">The sequence shown here is derived from an EMBL/GenBank/DDBJ whole genome shotgun (WGS) entry which is preliminary data.</text>
</comment>
<reference evidence="4" key="1">
    <citation type="journal article" date="2021" name="ISME J.">
        <title>Evolutionary origin and ecological implication of a unique nif island in free-living Bradyrhizobium lineages.</title>
        <authorList>
            <person name="Tao J."/>
        </authorList>
    </citation>
    <scope>NUCLEOTIDE SEQUENCE [LARGE SCALE GENOMIC DNA]</scope>
    <source>
        <strain evidence="4">SZCCT0434</strain>
    </source>
</reference>
<dbReference type="InterPro" id="IPR001753">
    <property type="entry name" value="Enoyl-CoA_hydra/iso"/>
</dbReference>
<proteinExistence type="predicted"/>